<evidence type="ECO:0000256" key="3">
    <source>
        <dbReference type="ARBA" id="ARBA00022475"/>
    </source>
</evidence>
<dbReference type="Proteomes" id="UP001555786">
    <property type="component" value="Unassembled WGS sequence"/>
</dbReference>
<evidence type="ECO:0000259" key="8">
    <source>
        <dbReference type="PROSITE" id="PS50928"/>
    </source>
</evidence>
<dbReference type="InterPro" id="IPR005769">
    <property type="entry name" value="PhnE/PtxC"/>
</dbReference>
<evidence type="ECO:0000256" key="1">
    <source>
        <dbReference type="ARBA" id="ARBA00004651"/>
    </source>
</evidence>
<evidence type="ECO:0000256" key="7">
    <source>
        <dbReference type="RuleBase" id="RU363032"/>
    </source>
</evidence>
<evidence type="ECO:0000256" key="2">
    <source>
        <dbReference type="ARBA" id="ARBA00022448"/>
    </source>
</evidence>
<dbReference type="CDD" id="cd06261">
    <property type="entry name" value="TM_PBP2"/>
    <property type="match status" value="1"/>
</dbReference>
<dbReference type="InterPro" id="IPR035906">
    <property type="entry name" value="MetI-like_sf"/>
</dbReference>
<dbReference type="InterPro" id="IPR000515">
    <property type="entry name" value="MetI-like"/>
</dbReference>
<feature type="transmembrane region" description="Helical" evidence="7">
    <location>
        <begin position="260"/>
        <end position="279"/>
    </location>
</feature>
<keyword evidence="4 7" id="KW-0812">Transmembrane</keyword>
<evidence type="ECO:0000256" key="4">
    <source>
        <dbReference type="ARBA" id="ARBA00022692"/>
    </source>
</evidence>
<dbReference type="Gene3D" id="1.10.3720.10">
    <property type="entry name" value="MetI-like"/>
    <property type="match status" value="1"/>
</dbReference>
<feature type="transmembrane region" description="Helical" evidence="7">
    <location>
        <begin position="102"/>
        <end position="127"/>
    </location>
</feature>
<proteinExistence type="inferred from homology"/>
<dbReference type="PROSITE" id="PS50928">
    <property type="entry name" value="ABC_TM1"/>
    <property type="match status" value="1"/>
</dbReference>
<dbReference type="SUPFAM" id="SSF161098">
    <property type="entry name" value="MetI-like"/>
    <property type="match status" value="1"/>
</dbReference>
<reference evidence="9 10" key="1">
    <citation type="submission" date="2024-07" db="EMBL/GenBank/DDBJ databases">
        <title>Description of Labrys sedimenti sp. nov., isolated from a diclofenac-degrading enrichment culture.</title>
        <authorList>
            <person name="Tancsics A."/>
            <person name="Csepanyi A."/>
        </authorList>
    </citation>
    <scope>NUCLEOTIDE SEQUENCE [LARGE SCALE GENOMIC DNA]</scope>
    <source>
        <strain evidence="9 10">LMG 23578</strain>
    </source>
</reference>
<keyword evidence="6 7" id="KW-0472">Membrane</keyword>
<keyword evidence="2 7" id="KW-0813">Transport</keyword>
<dbReference type="PANTHER" id="PTHR30043:SF1">
    <property type="entry name" value="ABC TRANSPORT SYSTEM PERMEASE PROTEIN P69"/>
    <property type="match status" value="1"/>
</dbReference>
<accession>A0ABV3PL72</accession>
<keyword evidence="10" id="KW-1185">Reference proteome</keyword>
<dbReference type="PANTHER" id="PTHR30043">
    <property type="entry name" value="PHOSPHONATES TRANSPORT SYSTEM PERMEASE PROTEIN"/>
    <property type="match status" value="1"/>
</dbReference>
<evidence type="ECO:0000256" key="6">
    <source>
        <dbReference type="ARBA" id="ARBA00023136"/>
    </source>
</evidence>
<evidence type="ECO:0000313" key="9">
    <source>
        <dbReference type="EMBL" id="MEW9306392.1"/>
    </source>
</evidence>
<comment type="caution">
    <text evidence="9">The sequence shown here is derived from an EMBL/GenBank/DDBJ whole genome shotgun (WGS) entry which is preliminary data.</text>
</comment>
<feature type="transmembrane region" description="Helical" evidence="7">
    <location>
        <begin position="31"/>
        <end position="50"/>
    </location>
</feature>
<feature type="domain" description="ABC transmembrane type-1" evidence="8">
    <location>
        <begin position="97"/>
        <end position="280"/>
    </location>
</feature>
<organism evidence="9 10">
    <name type="scientific">Labrys neptuniae</name>
    <dbReference type="NCBI Taxonomy" id="376174"/>
    <lineage>
        <taxon>Bacteria</taxon>
        <taxon>Pseudomonadati</taxon>
        <taxon>Pseudomonadota</taxon>
        <taxon>Alphaproteobacteria</taxon>
        <taxon>Hyphomicrobiales</taxon>
        <taxon>Xanthobacteraceae</taxon>
        <taxon>Labrys</taxon>
    </lineage>
</organism>
<keyword evidence="5 7" id="KW-1133">Transmembrane helix</keyword>
<sequence>MLPAINSLPEAQARALLKAYQATIAAKKRRIWLAVAVGIALYALSAHVASVRPGFLWTHLGNFTSFFSRIAPPLSLGNFLGDVREWYWGFGKWLVLLGDTLLVAYLGTLLGVLGAFVLCFMAAANLTRSRLLRAVVRRWLEFCRTVPTIVFAMIFLIAFKSGPMAGALALAIHTMGALGKLFAEVVENVDMKPVEGTVATGGSWLESIRFAVLPQTLPNFASYSLLRFEINVREAGVMGFIGVGGIGQELLVAIRTFAYADVSAILLMIIVTVFIIDFATEKLRHRLIGQEALH</sequence>
<comment type="subcellular location">
    <subcellularLocation>
        <location evidence="1 7">Cell membrane</location>
        <topology evidence="1 7">Multi-pass membrane protein</topology>
    </subcellularLocation>
</comment>
<protein>
    <submittedName>
        <fullName evidence="9">Phosphonate ABC transporter, permease protein PhnE</fullName>
    </submittedName>
</protein>
<dbReference type="RefSeq" id="WP_367624314.1">
    <property type="nucleotide sequence ID" value="NZ_JBFNQD010000003.1"/>
</dbReference>
<comment type="similarity">
    <text evidence="7">Belongs to the binding-protein-dependent transport system permease family.</text>
</comment>
<evidence type="ECO:0000313" key="10">
    <source>
        <dbReference type="Proteomes" id="UP001555786"/>
    </source>
</evidence>
<evidence type="ECO:0000256" key="5">
    <source>
        <dbReference type="ARBA" id="ARBA00022989"/>
    </source>
</evidence>
<dbReference type="NCBIfam" id="TIGR01097">
    <property type="entry name" value="PhnE"/>
    <property type="match status" value="1"/>
</dbReference>
<dbReference type="Pfam" id="PF00528">
    <property type="entry name" value="BPD_transp_1"/>
    <property type="match status" value="1"/>
</dbReference>
<keyword evidence="3" id="KW-1003">Cell membrane</keyword>
<dbReference type="EMBL" id="JBFNQD010000003">
    <property type="protein sequence ID" value="MEW9306392.1"/>
    <property type="molecule type" value="Genomic_DNA"/>
</dbReference>
<gene>
    <name evidence="9" type="primary">phnE</name>
    <name evidence="9" type="ORF">ABXS05_12640</name>
</gene>
<name>A0ABV3PL72_9HYPH</name>